<dbReference type="Proteomes" id="UP001183410">
    <property type="component" value="Unassembled WGS sequence"/>
</dbReference>
<keyword evidence="6" id="KW-1185">Reference proteome</keyword>
<dbReference type="Gene3D" id="3.40.50.150">
    <property type="entry name" value="Vaccinia Virus protein VP39"/>
    <property type="match status" value="1"/>
</dbReference>
<sequence length="262" mass="28807">MSRYVRSMEDVLDLLDGLFPVAADRWTPAGGTDYWDQYYADRDRQVPFFVNKPDEHLAEYLNSGRLTPGRVLDLGCGPGRNAVYLASHGFQVDAVDLSPDAIAWTRDRAREAGVEVGLHCGDAFALTRTELTGPYDLVVDSGFFHHLPPHRRVSYLQLLERTLAYGGHLVLAAFAAWAQGSGSPVPDATLYREGALYGGLAYTSQELRWIFAGLTELEIRSLREQPPDSPYYGPPFLLGGLFQRDGAVLTAPTPAPQPPKAA</sequence>
<dbReference type="Pfam" id="PF13649">
    <property type="entry name" value="Methyltransf_25"/>
    <property type="match status" value="1"/>
</dbReference>
<dbReference type="InterPro" id="IPR041698">
    <property type="entry name" value="Methyltransf_25"/>
</dbReference>
<dbReference type="EC" id="2.1.-.-" evidence="5"/>
<evidence type="ECO:0000256" key="1">
    <source>
        <dbReference type="ARBA" id="ARBA00022603"/>
    </source>
</evidence>
<name>A0ABU2JR42_9ACTN</name>
<evidence type="ECO:0000256" key="2">
    <source>
        <dbReference type="ARBA" id="ARBA00022679"/>
    </source>
</evidence>
<evidence type="ECO:0000313" key="6">
    <source>
        <dbReference type="Proteomes" id="UP001183410"/>
    </source>
</evidence>
<protein>
    <submittedName>
        <fullName evidence="5">Class I SAM-dependent methyltransferase</fullName>
        <ecNumber evidence="5">2.1.-.-</ecNumber>
    </submittedName>
</protein>
<evidence type="ECO:0000259" key="4">
    <source>
        <dbReference type="Pfam" id="PF13649"/>
    </source>
</evidence>
<gene>
    <name evidence="5" type="ORF">RM844_14250</name>
</gene>
<proteinExistence type="predicted"/>
<evidence type="ECO:0000313" key="5">
    <source>
        <dbReference type="EMBL" id="MDT0267449.1"/>
    </source>
</evidence>
<dbReference type="PANTHER" id="PTHR43464:SF19">
    <property type="entry name" value="UBIQUINONE BIOSYNTHESIS O-METHYLTRANSFERASE, MITOCHONDRIAL"/>
    <property type="match status" value="1"/>
</dbReference>
<dbReference type="PANTHER" id="PTHR43464">
    <property type="entry name" value="METHYLTRANSFERASE"/>
    <property type="match status" value="1"/>
</dbReference>
<dbReference type="GO" id="GO:0008168">
    <property type="term" value="F:methyltransferase activity"/>
    <property type="evidence" value="ECO:0007669"/>
    <property type="project" value="UniProtKB-KW"/>
</dbReference>
<feature type="domain" description="Methyltransferase" evidence="4">
    <location>
        <begin position="71"/>
        <end position="167"/>
    </location>
</feature>
<dbReference type="SUPFAM" id="SSF53335">
    <property type="entry name" value="S-adenosyl-L-methionine-dependent methyltransferases"/>
    <property type="match status" value="1"/>
</dbReference>
<dbReference type="RefSeq" id="WP_311667628.1">
    <property type="nucleotide sequence ID" value="NZ_JAVREO010000007.1"/>
</dbReference>
<organism evidence="5 6">
    <name type="scientific">Streptomyces chisholmiae</name>
    <dbReference type="NCBI Taxonomy" id="3075540"/>
    <lineage>
        <taxon>Bacteria</taxon>
        <taxon>Bacillati</taxon>
        <taxon>Actinomycetota</taxon>
        <taxon>Actinomycetes</taxon>
        <taxon>Kitasatosporales</taxon>
        <taxon>Streptomycetaceae</taxon>
        <taxon>Streptomyces</taxon>
    </lineage>
</organism>
<reference evidence="6" key="1">
    <citation type="submission" date="2023-07" db="EMBL/GenBank/DDBJ databases">
        <title>30 novel species of actinomycetes from the DSMZ collection.</title>
        <authorList>
            <person name="Nouioui I."/>
        </authorList>
    </citation>
    <scope>NUCLEOTIDE SEQUENCE [LARGE SCALE GENOMIC DNA]</scope>
    <source>
        <strain evidence="6">DSM 44915</strain>
    </source>
</reference>
<comment type="caution">
    <text evidence="5">The sequence shown here is derived from an EMBL/GenBank/DDBJ whole genome shotgun (WGS) entry which is preliminary data.</text>
</comment>
<keyword evidence="3" id="KW-0949">S-adenosyl-L-methionine</keyword>
<keyword evidence="2 5" id="KW-0808">Transferase</keyword>
<dbReference type="EMBL" id="JAVREO010000007">
    <property type="protein sequence ID" value="MDT0267449.1"/>
    <property type="molecule type" value="Genomic_DNA"/>
</dbReference>
<accession>A0ABU2JR42</accession>
<dbReference type="GO" id="GO:0032259">
    <property type="term" value="P:methylation"/>
    <property type="evidence" value="ECO:0007669"/>
    <property type="project" value="UniProtKB-KW"/>
</dbReference>
<keyword evidence="1 5" id="KW-0489">Methyltransferase</keyword>
<evidence type="ECO:0000256" key="3">
    <source>
        <dbReference type="ARBA" id="ARBA00022691"/>
    </source>
</evidence>
<dbReference type="CDD" id="cd02440">
    <property type="entry name" value="AdoMet_MTases"/>
    <property type="match status" value="1"/>
</dbReference>
<dbReference type="InterPro" id="IPR029063">
    <property type="entry name" value="SAM-dependent_MTases_sf"/>
</dbReference>